<accession>A0A6J5MWT4</accession>
<evidence type="ECO:0000313" key="1">
    <source>
        <dbReference type="EMBL" id="CAB4136325.1"/>
    </source>
</evidence>
<dbReference type="EMBL" id="LR796311">
    <property type="protein sequence ID" value="CAB4136325.1"/>
    <property type="molecule type" value="Genomic_DNA"/>
</dbReference>
<evidence type="ECO:0000313" key="2">
    <source>
        <dbReference type="EMBL" id="CAB4150421.1"/>
    </source>
</evidence>
<reference evidence="2" key="1">
    <citation type="submission" date="2020-04" db="EMBL/GenBank/DDBJ databases">
        <authorList>
            <person name="Chiriac C."/>
            <person name="Salcher M."/>
            <person name="Ghai R."/>
            <person name="Kavagutti S V."/>
        </authorList>
    </citation>
    <scope>NUCLEOTIDE SEQUENCE</scope>
</reference>
<proteinExistence type="predicted"/>
<dbReference type="EMBL" id="LR796538">
    <property type="protein sequence ID" value="CAB4150421.1"/>
    <property type="molecule type" value="Genomic_DNA"/>
</dbReference>
<protein>
    <submittedName>
        <fullName evidence="2">Uncharacterized protein</fullName>
    </submittedName>
</protein>
<gene>
    <name evidence="1" type="ORF">UFOVP294_49</name>
    <name evidence="2" type="ORF">UFOVP566_36</name>
</gene>
<sequence length="70" mass="7985">MSYQAGGQEFYYPSAGDPYPLEDHKVILLTKGGVCVVGTWNDYWYLGWLPLPKRNKDKELKIEQTTSSSN</sequence>
<name>A0A6J5MWT4_9CAUD</name>
<organism evidence="2">
    <name type="scientific">uncultured Caudovirales phage</name>
    <dbReference type="NCBI Taxonomy" id="2100421"/>
    <lineage>
        <taxon>Viruses</taxon>
        <taxon>Duplodnaviria</taxon>
        <taxon>Heunggongvirae</taxon>
        <taxon>Uroviricota</taxon>
        <taxon>Caudoviricetes</taxon>
        <taxon>Peduoviridae</taxon>
        <taxon>Maltschvirus</taxon>
        <taxon>Maltschvirus maltsch</taxon>
    </lineage>
</organism>